<name>A0A1I4VBY8_9PROT</name>
<evidence type="ECO:0000313" key="2">
    <source>
        <dbReference type="Proteomes" id="UP000183287"/>
    </source>
</evidence>
<dbReference type="AlphaFoldDB" id="A0A1I4VBY8"/>
<dbReference type="EMBL" id="FOUB01000079">
    <property type="protein sequence ID" value="SFM98689.1"/>
    <property type="molecule type" value="Genomic_DNA"/>
</dbReference>
<accession>A0A1I4VBY8</accession>
<protein>
    <submittedName>
        <fullName evidence="1">Uncharacterized protein</fullName>
    </submittedName>
</protein>
<gene>
    <name evidence="1" type="ORF">SAMN05421863_107911</name>
</gene>
<sequence length="214" mass="24581">MRDALLAFISKAPEAAKIYVDELLECPFETIRRIAIYAIDQHYQKLDELIKQVLVEPYFTSNFRHELWHLLHNHYPQFSELEKVVVRKTIIGLVETSENNLQSEGASAYERAIWLKAINEYGDDESELYQECINIIGGEPEHPDFSSYMTVGWVDHKSPIPEDDLLSMEVDILVKRLESYKDLGNFREPGLEGLTKALRAGSESWASSVLYALT</sequence>
<evidence type="ECO:0000313" key="1">
    <source>
        <dbReference type="EMBL" id="SFM98689.1"/>
    </source>
</evidence>
<organism evidence="1 2">
    <name type="scientific">Nitrosomonas communis</name>
    <dbReference type="NCBI Taxonomy" id="44574"/>
    <lineage>
        <taxon>Bacteria</taxon>
        <taxon>Pseudomonadati</taxon>
        <taxon>Pseudomonadota</taxon>
        <taxon>Betaproteobacteria</taxon>
        <taxon>Nitrosomonadales</taxon>
        <taxon>Nitrosomonadaceae</taxon>
        <taxon>Nitrosomonas</taxon>
    </lineage>
</organism>
<proteinExistence type="predicted"/>
<reference evidence="2" key="1">
    <citation type="submission" date="2016-10" db="EMBL/GenBank/DDBJ databases">
        <authorList>
            <person name="Varghese N."/>
            <person name="Submissions S."/>
        </authorList>
    </citation>
    <scope>NUCLEOTIDE SEQUENCE [LARGE SCALE GENOMIC DNA]</scope>
    <source>
        <strain evidence="2">Nm44</strain>
    </source>
</reference>
<dbReference type="Proteomes" id="UP000183287">
    <property type="component" value="Unassembled WGS sequence"/>
</dbReference>
<keyword evidence="2" id="KW-1185">Reference proteome</keyword>